<evidence type="ECO:0000256" key="19">
    <source>
        <dbReference type="RuleBase" id="RU362096"/>
    </source>
</evidence>
<dbReference type="PROSITE" id="PS50002">
    <property type="entry name" value="SH3"/>
    <property type="match status" value="1"/>
</dbReference>
<dbReference type="Gene3D" id="1.10.510.10">
    <property type="entry name" value="Transferase(Phosphotransferase) domain 1"/>
    <property type="match status" value="1"/>
</dbReference>
<dbReference type="Ensembl" id="ENSLLET00000013934.1">
    <property type="protein sequence ID" value="ENSLLEP00000013414.1"/>
    <property type="gene ID" value="ENSLLEG00000008485.1"/>
</dbReference>
<dbReference type="GO" id="GO:0005524">
    <property type="term" value="F:ATP binding"/>
    <property type="evidence" value="ECO:0007669"/>
    <property type="project" value="UniProtKB-UniRule"/>
</dbReference>
<evidence type="ECO:0000256" key="10">
    <source>
        <dbReference type="ARBA" id="ARBA00022840"/>
    </source>
</evidence>
<dbReference type="SMART" id="SM00326">
    <property type="entry name" value="SH3"/>
    <property type="match status" value="1"/>
</dbReference>
<dbReference type="PROSITE" id="PS50011">
    <property type="entry name" value="PROTEIN_KINASE_DOM"/>
    <property type="match status" value="1"/>
</dbReference>
<evidence type="ECO:0000313" key="24">
    <source>
        <dbReference type="Ensembl" id="ENSLLEP00000013414.1"/>
    </source>
</evidence>
<keyword evidence="7" id="KW-0519">Myristate</keyword>
<evidence type="ECO:0000256" key="20">
    <source>
        <dbReference type="SAM" id="MobiDB-lite"/>
    </source>
</evidence>
<evidence type="ECO:0000259" key="22">
    <source>
        <dbReference type="PROSITE" id="PS50002"/>
    </source>
</evidence>
<dbReference type="GO" id="GO:0005886">
    <property type="term" value="C:plasma membrane"/>
    <property type="evidence" value="ECO:0007669"/>
    <property type="project" value="UniProtKB-SubCell"/>
</dbReference>
<keyword evidence="10 18" id="KW-0067">ATP-binding</keyword>
<dbReference type="CDD" id="cd09933">
    <property type="entry name" value="SH2_Src_family"/>
    <property type="match status" value="1"/>
</dbReference>
<evidence type="ECO:0000256" key="5">
    <source>
        <dbReference type="ARBA" id="ARBA00022553"/>
    </source>
</evidence>
<dbReference type="InterPro" id="IPR001452">
    <property type="entry name" value="SH3_domain"/>
</dbReference>
<comment type="catalytic activity">
    <reaction evidence="15 19">
        <text>L-tyrosyl-[protein] + ATP = O-phospho-L-tyrosyl-[protein] + ADP + H(+)</text>
        <dbReference type="Rhea" id="RHEA:10596"/>
        <dbReference type="Rhea" id="RHEA-COMP:10136"/>
        <dbReference type="Rhea" id="RHEA-COMP:20101"/>
        <dbReference type="ChEBI" id="CHEBI:15378"/>
        <dbReference type="ChEBI" id="CHEBI:30616"/>
        <dbReference type="ChEBI" id="CHEBI:46858"/>
        <dbReference type="ChEBI" id="CHEBI:61978"/>
        <dbReference type="ChEBI" id="CHEBI:456216"/>
        <dbReference type="EC" id="2.7.10.2"/>
    </reaction>
</comment>
<evidence type="ECO:0000256" key="6">
    <source>
        <dbReference type="ARBA" id="ARBA00022679"/>
    </source>
</evidence>
<organism evidence="24 25">
    <name type="scientific">Leptobrachium leishanense</name>
    <name type="common">Leishan spiny toad</name>
    <dbReference type="NCBI Taxonomy" id="445787"/>
    <lineage>
        <taxon>Eukaryota</taxon>
        <taxon>Metazoa</taxon>
        <taxon>Chordata</taxon>
        <taxon>Craniata</taxon>
        <taxon>Vertebrata</taxon>
        <taxon>Euteleostomi</taxon>
        <taxon>Amphibia</taxon>
        <taxon>Batrachia</taxon>
        <taxon>Anura</taxon>
        <taxon>Pelobatoidea</taxon>
        <taxon>Megophryidae</taxon>
        <taxon>Leptobrachium</taxon>
    </lineage>
</organism>
<dbReference type="Pfam" id="PF00018">
    <property type="entry name" value="SH3_1"/>
    <property type="match status" value="1"/>
</dbReference>
<dbReference type="GeneTree" id="ENSGT00940000159864"/>
<dbReference type="FunFam" id="1.10.510.10:FF:000553">
    <property type="entry name" value="Tyrosine-protein kinase"/>
    <property type="match status" value="1"/>
</dbReference>
<feature type="compositionally biased region" description="Polar residues" evidence="20">
    <location>
        <begin position="7"/>
        <end position="27"/>
    </location>
</feature>
<evidence type="ECO:0000256" key="17">
    <source>
        <dbReference type="PROSITE-ProRule" id="PRU00192"/>
    </source>
</evidence>
<keyword evidence="4" id="KW-1003">Cell membrane</keyword>
<keyword evidence="12" id="KW-0472">Membrane</keyword>
<comment type="similarity">
    <text evidence="19">Belongs to the protein kinase superfamily. Tyr protein kinase family.</text>
</comment>
<feature type="domain" description="SH3" evidence="22">
    <location>
        <begin position="43"/>
        <end position="104"/>
    </location>
</feature>
<dbReference type="PRINTS" id="PR00109">
    <property type="entry name" value="TYRKINASE"/>
</dbReference>
<dbReference type="SMART" id="SM00252">
    <property type="entry name" value="SH2"/>
    <property type="match status" value="1"/>
</dbReference>
<dbReference type="OrthoDB" id="4062651at2759"/>
<evidence type="ECO:0000256" key="14">
    <source>
        <dbReference type="ARBA" id="ARBA00023288"/>
    </source>
</evidence>
<evidence type="ECO:0000259" key="21">
    <source>
        <dbReference type="PROSITE" id="PS50001"/>
    </source>
</evidence>
<dbReference type="PROSITE" id="PS50001">
    <property type="entry name" value="SH2"/>
    <property type="match status" value="1"/>
</dbReference>
<dbReference type="SUPFAM" id="SSF56112">
    <property type="entry name" value="Protein kinase-like (PK-like)"/>
    <property type="match status" value="1"/>
</dbReference>
<gene>
    <name evidence="24" type="primary">BLK</name>
</gene>
<evidence type="ECO:0000256" key="15">
    <source>
        <dbReference type="ARBA" id="ARBA00051245"/>
    </source>
</evidence>
<dbReference type="PANTHER" id="PTHR24418">
    <property type="entry name" value="TYROSINE-PROTEIN KINASE"/>
    <property type="match status" value="1"/>
</dbReference>
<keyword evidence="16" id="KW-0727">SH2 domain</keyword>
<dbReference type="Pfam" id="PF00017">
    <property type="entry name" value="SH2"/>
    <property type="match status" value="1"/>
</dbReference>
<accession>A0A8C5MKF5</accession>
<evidence type="ECO:0000256" key="18">
    <source>
        <dbReference type="PROSITE-ProRule" id="PRU10141"/>
    </source>
</evidence>
<evidence type="ECO:0000256" key="1">
    <source>
        <dbReference type="ARBA" id="ARBA00004236"/>
    </source>
</evidence>
<evidence type="ECO:0000256" key="11">
    <source>
        <dbReference type="ARBA" id="ARBA00022843"/>
    </source>
</evidence>
<dbReference type="InterPro" id="IPR020635">
    <property type="entry name" value="Tyr_kinase_cat_dom"/>
</dbReference>
<dbReference type="InterPro" id="IPR000719">
    <property type="entry name" value="Prot_kinase_dom"/>
</dbReference>
<evidence type="ECO:0000256" key="12">
    <source>
        <dbReference type="ARBA" id="ARBA00023136"/>
    </source>
</evidence>
<feature type="domain" description="Protein kinase" evidence="23">
    <location>
        <begin position="227"/>
        <end position="479"/>
    </location>
</feature>
<dbReference type="EC" id="2.7.10.2" evidence="19"/>
<keyword evidence="11" id="KW-0832">Ubl conjugation</keyword>
<keyword evidence="25" id="KW-1185">Reference proteome</keyword>
<dbReference type="AlphaFoldDB" id="A0A8C5MKF5"/>
<dbReference type="InterPro" id="IPR050198">
    <property type="entry name" value="Non-receptor_tyrosine_kinases"/>
</dbReference>
<dbReference type="InterPro" id="IPR036028">
    <property type="entry name" value="SH3-like_dom_sf"/>
</dbReference>
<evidence type="ECO:0000256" key="13">
    <source>
        <dbReference type="ARBA" id="ARBA00023137"/>
    </source>
</evidence>
<feature type="domain" description="SH2" evidence="21">
    <location>
        <begin position="110"/>
        <end position="207"/>
    </location>
</feature>
<keyword evidence="6 19" id="KW-0808">Transferase</keyword>
<dbReference type="InterPro" id="IPR008266">
    <property type="entry name" value="Tyr_kinase_AS"/>
</dbReference>
<evidence type="ECO:0000259" key="23">
    <source>
        <dbReference type="PROSITE" id="PS50011"/>
    </source>
</evidence>
<keyword evidence="14" id="KW-0449">Lipoprotein</keyword>
<protein>
    <recommendedName>
        <fullName evidence="19">Tyrosine-protein kinase</fullName>
        <ecNumber evidence="19">2.7.10.2</ecNumber>
    </recommendedName>
</protein>
<dbReference type="SUPFAM" id="SSF50044">
    <property type="entry name" value="SH3-domain"/>
    <property type="match status" value="1"/>
</dbReference>
<comment type="subcellular location">
    <subcellularLocation>
        <location evidence="1">Cell membrane</location>
    </subcellularLocation>
    <subcellularLocation>
        <location evidence="2">Membrane</location>
        <topology evidence="2">Lipid-anchor</topology>
    </subcellularLocation>
</comment>
<dbReference type="GO" id="GO:0004715">
    <property type="term" value="F:non-membrane spanning protein tyrosine kinase activity"/>
    <property type="evidence" value="ECO:0007669"/>
    <property type="project" value="UniProtKB-EC"/>
</dbReference>
<dbReference type="PRINTS" id="PR00401">
    <property type="entry name" value="SH2DOMAIN"/>
</dbReference>
<feature type="region of interest" description="Disordered" evidence="20">
    <location>
        <begin position="1"/>
        <end position="43"/>
    </location>
</feature>
<keyword evidence="9 19" id="KW-0418">Kinase</keyword>
<dbReference type="Gene3D" id="3.30.505.10">
    <property type="entry name" value="SH2 domain"/>
    <property type="match status" value="1"/>
</dbReference>
<feature type="binding site" evidence="18">
    <location>
        <position position="255"/>
    </location>
    <ligand>
        <name>ATP</name>
        <dbReference type="ChEBI" id="CHEBI:30616"/>
    </ligand>
</feature>
<evidence type="ECO:0000256" key="4">
    <source>
        <dbReference type="ARBA" id="ARBA00022475"/>
    </source>
</evidence>
<dbReference type="InterPro" id="IPR011009">
    <property type="entry name" value="Kinase-like_dom_sf"/>
</dbReference>
<dbReference type="InterPro" id="IPR001245">
    <property type="entry name" value="Ser-Thr/Tyr_kinase_cat_dom"/>
</dbReference>
<evidence type="ECO:0000256" key="16">
    <source>
        <dbReference type="PROSITE-ProRule" id="PRU00191"/>
    </source>
</evidence>
<dbReference type="Gene3D" id="2.30.30.40">
    <property type="entry name" value="SH3 Domains"/>
    <property type="match status" value="1"/>
</dbReference>
<evidence type="ECO:0000256" key="8">
    <source>
        <dbReference type="ARBA" id="ARBA00022741"/>
    </source>
</evidence>
<evidence type="ECO:0000256" key="3">
    <source>
        <dbReference type="ARBA" id="ARBA00022443"/>
    </source>
</evidence>
<dbReference type="Pfam" id="PF07714">
    <property type="entry name" value="PK_Tyr_Ser-Thr"/>
    <property type="match status" value="1"/>
</dbReference>
<keyword evidence="13 19" id="KW-0829">Tyrosine-protein kinase</keyword>
<dbReference type="InterPro" id="IPR017441">
    <property type="entry name" value="Protein_kinase_ATP_BS"/>
</dbReference>
<sequence length="490" mass="55770">MGLIGSKKQSWKSGNRSHGTLHTSAQLRRTPMPASRPPNITRPERTSVVALYDYAPVNSGDLQLQKGEILEILSECKGDWWLAKSNLSGNEGYVPRTYVSPVNNAETEKFFYKDISRKDAERQLLAPGNSRGTFLIRESETNKGTFSLSVRDTDPLHGDLIKHYKIRTLDNGGYYITPALTFPSLKELVKHYSVRPDGLCHKLEQPCQLQGQSRWQPDEWEIPRDAVKLVKKLGAGQFGEVWMGYYKNNVKVAIKTLKPGAMSPVAFLDEANLMKTLQHDKLVQLLAVVTKEPIYIVTEYMANGSLLDFLKTEHGANLRFYKLVDMAAQVAEGMAYIEKKNYIHRDLRVANVLVSDILCCKICDFGLARLIDTEYIAREGTKFPIKWTAPEAINFGIFTIKSDVWSFGILLTEIVTYGRTPYPGMTNPDVIRNLEEGYRMPCPENCTSELYEMMLKCWREKAEERPTFEYLQSVLEDFSTATEKQYEDEP</sequence>
<evidence type="ECO:0000256" key="9">
    <source>
        <dbReference type="ARBA" id="ARBA00022777"/>
    </source>
</evidence>
<dbReference type="PROSITE" id="PS00109">
    <property type="entry name" value="PROTEIN_KINASE_TYR"/>
    <property type="match status" value="1"/>
</dbReference>
<dbReference type="PRINTS" id="PR00452">
    <property type="entry name" value="SH3DOMAIN"/>
</dbReference>
<reference evidence="24" key="2">
    <citation type="submission" date="2025-09" db="UniProtKB">
        <authorList>
            <consortium name="Ensembl"/>
        </authorList>
    </citation>
    <scope>IDENTIFICATION</scope>
</reference>
<dbReference type="Gene3D" id="3.30.200.20">
    <property type="entry name" value="Phosphorylase Kinase, domain 1"/>
    <property type="match status" value="1"/>
</dbReference>
<dbReference type="SUPFAM" id="SSF55550">
    <property type="entry name" value="SH2 domain"/>
    <property type="match status" value="1"/>
</dbReference>
<proteinExistence type="inferred from homology"/>
<reference evidence="24" key="1">
    <citation type="submission" date="2025-08" db="UniProtKB">
        <authorList>
            <consortium name="Ensembl"/>
        </authorList>
    </citation>
    <scope>IDENTIFICATION</scope>
</reference>
<name>A0A8C5MKF5_9ANUR</name>
<dbReference type="SMART" id="SM00219">
    <property type="entry name" value="TyrKc"/>
    <property type="match status" value="1"/>
</dbReference>
<dbReference type="InterPro" id="IPR036860">
    <property type="entry name" value="SH2_dom_sf"/>
</dbReference>
<dbReference type="InterPro" id="IPR000980">
    <property type="entry name" value="SH2"/>
</dbReference>
<dbReference type="FunFam" id="3.30.200.20:FF:000036">
    <property type="entry name" value="Tyrosine-protein kinase"/>
    <property type="match status" value="1"/>
</dbReference>
<dbReference type="PROSITE" id="PS00107">
    <property type="entry name" value="PROTEIN_KINASE_ATP"/>
    <property type="match status" value="1"/>
</dbReference>
<keyword evidence="3 17" id="KW-0728">SH3 domain</keyword>
<evidence type="ECO:0000313" key="25">
    <source>
        <dbReference type="Proteomes" id="UP000694569"/>
    </source>
</evidence>
<dbReference type="FunFam" id="3.30.505.10:FF:000010">
    <property type="entry name" value="Tyrosine-protein kinase"/>
    <property type="match status" value="1"/>
</dbReference>
<keyword evidence="5" id="KW-0597">Phosphoprotein</keyword>
<keyword evidence="8 18" id="KW-0547">Nucleotide-binding</keyword>
<evidence type="ECO:0000256" key="2">
    <source>
        <dbReference type="ARBA" id="ARBA00004635"/>
    </source>
</evidence>
<evidence type="ECO:0000256" key="7">
    <source>
        <dbReference type="ARBA" id="ARBA00022707"/>
    </source>
</evidence>
<dbReference type="Proteomes" id="UP000694569">
    <property type="component" value="Unplaced"/>
</dbReference>